<gene>
    <name evidence="2" type="ORF">L484_009922</name>
</gene>
<proteinExistence type="predicted"/>
<feature type="chain" id="PRO_5004928141" description="Secreted protein" evidence="1">
    <location>
        <begin position="18"/>
        <end position="73"/>
    </location>
</feature>
<dbReference type="Proteomes" id="UP000030645">
    <property type="component" value="Unassembled WGS sequence"/>
</dbReference>
<reference evidence="3" key="1">
    <citation type="submission" date="2013-01" db="EMBL/GenBank/DDBJ databases">
        <title>Draft Genome Sequence of a Mulberry Tree, Morus notabilis C.K. Schneid.</title>
        <authorList>
            <person name="He N."/>
            <person name="Zhao S."/>
        </authorList>
    </citation>
    <scope>NUCLEOTIDE SEQUENCE</scope>
</reference>
<protein>
    <recommendedName>
        <fullName evidence="4">Secreted protein</fullName>
    </recommendedName>
</protein>
<feature type="signal peptide" evidence="1">
    <location>
        <begin position="1"/>
        <end position="17"/>
    </location>
</feature>
<name>W9QWW4_9ROSA</name>
<sequence>MLPALIALPSLLGLNCCFTPSLRPSSPSSVSFSSFVCVRDVNIIYSQRLKDYLARIRGGVAEQTEWQTLSAMV</sequence>
<evidence type="ECO:0000256" key="1">
    <source>
        <dbReference type="SAM" id="SignalP"/>
    </source>
</evidence>
<dbReference type="EMBL" id="KE343329">
    <property type="protein sequence ID" value="EXB24288.1"/>
    <property type="molecule type" value="Genomic_DNA"/>
</dbReference>
<keyword evidence="3" id="KW-1185">Reference proteome</keyword>
<organism evidence="2 3">
    <name type="scientific">Morus notabilis</name>
    <dbReference type="NCBI Taxonomy" id="981085"/>
    <lineage>
        <taxon>Eukaryota</taxon>
        <taxon>Viridiplantae</taxon>
        <taxon>Streptophyta</taxon>
        <taxon>Embryophyta</taxon>
        <taxon>Tracheophyta</taxon>
        <taxon>Spermatophyta</taxon>
        <taxon>Magnoliopsida</taxon>
        <taxon>eudicotyledons</taxon>
        <taxon>Gunneridae</taxon>
        <taxon>Pentapetalae</taxon>
        <taxon>rosids</taxon>
        <taxon>fabids</taxon>
        <taxon>Rosales</taxon>
        <taxon>Moraceae</taxon>
        <taxon>Moreae</taxon>
        <taxon>Morus</taxon>
    </lineage>
</organism>
<accession>W9QWW4</accession>
<evidence type="ECO:0000313" key="2">
    <source>
        <dbReference type="EMBL" id="EXB24288.1"/>
    </source>
</evidence>
<evidence type="ECO:0000313" key="3">
    <source>
        <dbReference type="Proteomes" id="UP000030645"/>
    </source>
</evidence>
<dbReference type="AlphaFoldDB" id="W9QWW4"/>
<keyword evidence="1" id="KW-0732">Signal</keyword>
<evidence type="ECO:0008006" key="4">
    <source>
        <dbReference type="Google" id="ProtNLM"/>
    </source>
</evidence>